<sequence>RPFTTEIVFERLGKWGRNWSSKTKVTYFKYEVHVSKGFLIAPSFASALYLLLLRFLARDYEGVCSLVHAVGTDAELNEEEAQILKVLGLVDDAHPDALACRCLVTLAVLRSGAPMPWDYRQEFAWYVSKMSHISARSRMSLDQESELLEECERLTSKFRVTEAQTKKLKGREKNIILEMLLDPERAKAAAASEMQKLQDLKNDIFSAMRAEGLSCKEVEMQRLVSKIQQREHELPDWMAHGISNRQELLKARGYKVNQKDDKKNKKDKKDKKDAKDKKEETEEVTLKLPKPKDDARAKWITHCNRNVLKDSMVSSASLEECSIKTFAMRPAMEWALINLHGDSSLDDMFTLLYRLFTGHTKLKLGPPGTSEEDQRRWAHTFATLVAYLKPESMEHGFLASFVNVFAHNFDEVWSEGGSALPKPPGNEVGRSQSRELVNERFLTELRSWILEHKESGSTD</sequence>
<evidence type="ECO:0000313" key="3">
    <source>
        <dbReference type="Proteomes" id="UP001642484"/>
    </source>
</evidence>
<organism evidence="2 3">
    <name type="scientific">Durusdinium trenchii</name>
    <dbReference type="NCBI Taxonomy" id="1381693"/>
    <lineage>
        <taxon>Eukaryota</taxon>
        <taxon>Sar</taxon>
        <taxon>Alveolata</taxon>
        <taxon>Dinophyceae</taxon>
        <taxon>Suessiales</taxon>
        <taxon>Symbiodiniaceae</taxon>
        <taxon>Durusdinium</taxon>
    </lineage>
</organism>
<keyword evidence="3" id="KW-1185">Reference proteome</keyword>
<evidence type="ECO:0000313" key="2">
    <source>
        <dbReference type="EMBL" id="CAK8993938.1"/>
    </source>
</evidence>
<evidence type="ECO:0000256" key="1">
    <source>
        <dbReference type="SAM" id="MobiDB-lite"/>
    </source>
</evidence>
<gene>
    <name evidence="2" type="ORF">CCMP2556_LOCUS3446</name>
</gene>
<dbReference type="Proteomes" id="UP001642484">
    <property type="component" value="Unassembled WGS sequence"/>
</dbReference>
<feature type="compositionally biased region" description="Basic and acidic residues" evidence="1">
    <location>
        <begin position="270"/>
        <end position="280"/>
    </location>
</feature>
<protein>
    <submittedName>
        <fullName evidence="2">Uncharacterized protein</fullName>
    </submittedName>
</protein>
<reference evidence="2 3" key="1">
    <citation type="submission" date="2024-02" db="EMBL/GenBank/DDBJ databases">
        <authorList>
            <person name="Chen Y."/>
            <person name="Shah S."/>
            <person name="Dougan E. K."/>
            <person name="Thang M."/>
            <person name="Chan C."/>
        </authorList>
    </citation>
    <scope>NUCLEOTIDE SEQUENCE [LARGE SCALE GENOMIC DNA]</scope>
</reference>
<comment type="caution">
    <text evidence="2">The sequence shown here is derived from an EMBL/GenBank/DDBJ whole genome shotgun (WGS) entry which is preliminary data.</text>
</comment>
<accession>A0ABP0HVR5</accession>
<dbReference type="EMBL" id="CAXAMN010001337">
    <property type="protein sequence ID" value="CAK8993938.1"/>
    <property type="molecule type" value="Genomic_DNA"/>
</dbReference>
<feature type="non-terminal residue" evidence="2">
    <location>
        <position position="1"/>
    </location>
</feature>
<name>A0ABP0HVR5_9DINO</name>
<proteinExistence type="predicted"/>
<feature type="region of interest" description="Disordered" evidence="1">
    <location>
        <begin position="251"/>
        <end position="285"/>
    </location>
</feature>